<comment type="caution">
    <text evidence="2">The sequence shown here is derived from an EMBL/GenBank/DDBJ whole genome shotgun (WGS) entry which is preliminary data.</text>
</comment>
<evidence type="ECO:0000256" key="1">
    <source>
        <dbReference type="SAM" id="MobiDB-lite"/>
    </source>
</evidence>
<evidence type="ECO:0000313" key="2">
    <source>
        <dbReference type="EMBL" id="KAJ1084725.1"/>
    </source>
</evidence>
<dbReference type="EMBL" id="JANPWB010000016">
    <property type="protein sequence ID" value="KAJ1084725.1"/>
    <property type="molecule type" value="Genomic_DNA"/>
</dbReference>
<feature type="region of interest" description="Disordered" evidence="1">
    <location>
        <begin position="1"/>
        <end position="91"/>
    </location>
</feature>
<feature type="compositionally biased region" description="Low complexity" evidence="1">
    <location>
        <begin position="14"/>
        <end position="25"/>
    </location>
</feature>
<protein>
    <submittedName>
        <fullName evidence="2">Uncharacterized protein</fullName>
    </submittedName>
</protein>
<feature type="compositionally biased region" description="Basic and acidic residues" evidence="1">
    <location>
        <begin position="55"/>
        <end position="65"/>
    </location>
</feature>
<name>A0AAV7LAF7_PLEWA</name>
<dbReference type="Proteomes" id="UP001066276">
    <property type="component" value="Chromosome 12"/>
</dbReference>
<reference evidence="2" key="1">
    <citation type="journal article" date="2022" name="bioRxiv">
        <title>Sequencing and chromosome-scale assembly of the giantPleurodeles waltlgenome.</title>
        <authorList>
            <person name="Brown T."/>
            <person name="Elewa A."/>
            <person name="Iarovenko S."/>
            <person name="Subramanian E."/>
            <person name="Araus A.J."/>
            <person name="Petzold A."/>
            <person name="Susuki M."/>
            <person name="Suzuki K.-i.T."/>
            <person name="Hayashi T."/>
            <person name="Toyoda A."/>
            <person name="Oliveira C."/>
            <person name="Osipova E."/>
            <person name="Leigh N.D."/>
            <person name="Simon A."/>
            <person name="Yun M.H."/>
        </authorList>
    </citation>
    <scope>NUCLEOTIDE SEQUENCE</scope>
    <source>
        <strain evidence="2">20211129_DDA</strain>
        <tissue evidence="2">Liver</tissue>
    </source>
</reference>
<keyword evidence="3" id="KW-1185">Reference proteome</keyword>
<gene>
    <name evidence="2" type="ORF">NDU88_004871</name>
</gene>
<feature type="region of interest" description="Disordered" evidence="1">
    <location>
        <begin position="126"/>
        <end position="161"/>
    </location>
</feature>
<proteinExistence type="predicted"/>
<accession>A0AAV7LAF7</accession>
<feature type="compositionally biased region" description="Low complexity" evidence="1">
    <location>
        <begin position="66"/>
        <end position="91"/>
    </location>
</feature>
<evidence type="ECO:0000313" key="3">
    <source>
        <dbReference type="Proteomes" id="UP001066276"/>
    </source>
</evidence>
<dbReference type="AlphaFoldDB" id="A0AAV7LAF7"/>
<sequence length="211" mass="24536">MTTLESTPPRGLERPPSSRQSPQQPGEVWFQNRRARHLPKPAEPSVGQQHRRQHWQLDQDQDQHQDQNLYQEQNQYQHQEQNQYQHQEQYRDQNLYQDQHQEQHEEQNLYQDQAPHYPSQVRRIQTPDLRTPGSPLTLGSGPSPVPQQASCPRRPGHPGPGVTPAPLLWNLQEDYLCDLDFLEGWPIASPWSPVFTFGSSHHAPVLNHPLS</sequence>
<organism evidence="2 3">
    <name type="scientific">Pleurodeles waltl</name>
    <name type="common">Iberian ribbed newt</name>
    <dbReference type="NCBI Taxonomy" id="8319"/>
    <lineage>
        <taxon>Eukaryota</taxon>
        <taxon>Metazoa</taxon>
        <taxon>Chordata</taxon>
        <taxon>Craniata</taxon>
        <taxon>Vertebrata</taxon>
        <taxon>Euteleostomi</taxon>
        <taxon>Amphibia</taxon>
        <taxon>Batrachia</taxon>
        <taxon>Caudata</taxon>
        <taxon>Salamandroidea</taxon>
        <taxon>Salamandridae</taxon>
        <taxon>Pleurodelinae</taxon>
        <taxon>Pleurodeles</taxon>
    </lineage>
</organism>